<sequence length="138" mass="14254">MVTCPVGGQPLAGNTSEERVVVLPPWQIVRLPVAVRTGAVLMVTFFVTRPRGLRHRNAQHVARELAGAADVAQHQRYIVGRGAGLGAGGGKHKRTRYRAAHGARDGIGPHGAAHVGGRARIAAKSGVVPGAAIEQGAG</sequence>
<accession>A0A699TUF4</accession>
<feature type="non-terminal residue" evidence="1">
    <location>
        <position position="138"/>
    </location>
</feature>
<name>A0A699TUF4_TANCI</name>
<comment type="caution">
    <text evidence="1">The sequence shown here is derived from an EMBL/GenBank/DDBJ whole genome shotgun (WGS) entry which is preliminary data.</text>
</comment>
<evidence type="ECO:0000313" key="1">
    <source>
        <dbReference type="EMBL" id="GFD12696.1"/>
    </source>
</evidence>
<reference evidence="1" key="1">
    <citation type="journal article" date="2019" name="Sci. Rep.">
        <title>Draft genome of Tanacetum cinerariifolium, the natural source of mosquito coil.</title>
        <authorList>
            <person name="Yamashiro T."/>
            <person name="Shiraishi A."/>
            <person name="Satake H."/>
            <person name="Nakayama K."/>
        </authorList>
    </citation>
    <scope>NUCLEOTIDE SEQUENCE</scope>
</reference>
<gene>
    <name evidence="1" type="ORF">Tci_884665</name>
</gene>
<organism evidence="1">
    <name type="scientific">Tanacetum cinerariifolium</name>
    <name type="common">Dalmatian daisy</name>
    <name type="synonym">Chrysanthemum cinerariifolium</name>
    <dbReference type="NCBI Taxonomy" id="118510"/>
    <lineage>
        <taxon>Eukaryota</taxon>
        <taxon>Viridiplantae</taxon>
        <taxon>Streptophyta</taxon>
        <taxon>Embryophyta</taxon>
        <taxon>Tracheophyta</taxon>
        <taxon>Spermatophyta</taxon>
        <taxon>Magnoliopsida</taxon>
        <taxon>eudicotyledons</taxon>
        <taxon>Gunneridae</taxon>
        <taxon>Pentapetalae</taxon>
        <taxon>asterids</taxon>
        <taxon>campanulids</taxon>
        <taxon>Asterales</taxon>
        <taxon>Asteraceae</taxon>
        <taxon>Asteroideae</taxon>
        <taxon>Anthemideae</taxon>
        <taxon>Anthemidinae</taxon>
        <taxon>Tanacetum</taxon>
    </lineage>
</organism>
<protein>
    <submittedName>
        <fullName evidence="1">Uncharacterized protein</fullName>
    </submittedName>
</protein>
<dbReference type="AlphaFoldDB" id="A0A699TUF4"/>
<dbReference type="EMBL" id="BKCJ011267378">
    <property type="protein sequence ID" value="GFD12696.1"/>
    <property type="molecule type" value="Genomic_DNA"/>
</dbReference>
<proteinExistence type="predicted"/>